<dbReference type="Proteomes" id="UP000019486">
    <property type="component" value="Unassembled WGS sequence"/>
</dbReference>
<accession>W9GU19</accession>
<dbReference type="Pfam" id="PF13279">
    <property type="entry name" value="4HBT_2"/>
    <property type="match status" value="1"/>
</dbReference>
<dbReference type="AlphaFoldDB" id="W9GU19"/>
<evidence type="ECO:0000256" key="2">
    <source>
        <dbReference type="ARBA" id="ARBA00022801"/>
    </source>
</evidence>
<gene>
    <name evidence="3" type="ORF">N825_29690</name>
</gene>
<dbReference type="PANTHER" id="PTHR31793:SF27">
    <property type="entry name" value="NOVEL THIOESTERASE SUPERFAMILY DOMAIN AND SAPOSIN A-TYPE DOMAIN CONTAINING PROTEIN (0610012H03RIK)"/>
    <property type="match status" value="1"/>
</dbReference>
<keyword evidence="4" id="KW-1185">Reference proteome</keyword>
<evidence type="ECO:0008006" key="5">
    <source>
        <dbReference type="Google" id="ProtNLM"/>
    </source>
</evidence>
<dbReference type="RefSeq" id="WP_037461275.1">
    <property type="nucleotide sequence ID" value="NZ_AVFL01000052.1"/>
</dbReference>
<dbReference type="OrthoDB" id="9799036at2"/>
<evidence type="ECO:0000256" key="1">
    <source>
        <dbReference type="ARBA" id="ARBA00005953"/>
    </source>
</evidence>
<evidence type="ECO:0000313" key="3">
    <source>
        <dbReference type="EMBL" id="EWY36131.1"/>
    </source>
</evidence>
<protein>
    <recommendedName>
        <fullName evidence="5">Thioesterase</fullName>
    </recommendedName>
</protein>
<dbReference type="InterPro" id="IPR050563">
    <property type="entry name" value="4-hydroxybenzoyl-CoA_TE"/>
</dbReference>
<organism evidence="3 4">
    <name type="scientific">Skermanella stibiiresistens SB22</name>
    <dbReference type="NCBI Taxonomy" id="1385369"/>
    <lineage>
        <taxon>Bacteria</taxon>
        <taxon>Pseudomonadati</taxon>
        <taxon>Pseudomonadota</taxon>
        <taxon>Alphaproteobacteria</taxon>
        <taxon>Rhodospirillales</taxon>
        <taxon>Azospirillaceae</taxon>
        <taxon>Skermanella</taxon>
    </lineage>
</organism>
<dbReference type="Gene3D" id="3.10.129.10">
    <property type="entry name" value="Hotdog Thioesterase"/>
    <property type="match status" value="1"/>
</dbReference>
<evidence type="ECO:0000313" key="4">
    <source>
        <dbReference type="Proteomes" id="UP000019486"/>
    </source>
</evidence>
<keyword evidence="2" id="KW-0378">Hydrolase</keyword>
<dbReference type="SUPFAM" id="SSF54637">
    <property type="entry name" value="Thioesterase/thiol ester dehydrase-isomerase"/>
    <property type="match status" value="1"/>
</dbReference>
<name>W9GU19_9PROT</name>
<dbReference type="PANTHER" id="PTHR31793">
    <property type="entry name" value="4-HYDROXYBENZOYL-COA THIOESTERASE FAMILY MEMBER"/>
    <property type="match status" value="1"/>
</dbReference>
<proteinExistence type="inferred from homology"/>
<dbReference type="CDD" id="cd00586">
    <property type="entry name" value="4HBT"/>
    <property type="match status" value="1"/>
</dbReference>
<sequence length="143" mass="15502">MNDMADTAPSPSDYTYWIDEHVRFSDLDPLGHANNAAISGYFESARVALFHDAGNSPVSGPRSVVIARLAIDFRAELRYPAKIRIGTRVTRFGRSSLTLAGAVFQGDTCVASCEVVCVIIDLGSRRSVEIDPDLRAKLTELAG</sequence>
<reference evidence="3 4" key="1">
    <citation type="submission" date="2013-08" db="EMBL/GenBank/DDBJ databases">
        <title>The genome sequence of Skermanella stibiiresistens.</title>
        <authorList>
            <person name="Zhu W."/>
            <person name="Wang G."/>
        </authorList>
    </citation>
    <scope>NUCLEOTIDE SEQUENCE [LARGE SCALE GENOMIC DNA]</scope>
    <source>
        <strain evidence="3 4">SB22</strain>
    </source>
</reference>
<comment type="similarity">
    <text evidence="1">Belongs to the 4-hydroxybenzoyl-CoA thioesterase family.</text>
</comment>
<dbReference type="EMBL" id="AVFL01000052">
    <property type="protein sequence ID" value="EWY36131.1"/>
    <property type="molecule type" value="Genomic_DNA"/>
</dbReference>
<dbReference type="InterPro" id="IPR029069">
    <property type="entry name" value="HotDog_dom_sf"/>
</dbReference>
<dbReference type="GO" id="GO:0047617">
    <property type="term" value="F:fatty acyl-CoA hydrolase activity"/>
    <property type="evidence" value="ECO:0007669"/>
    <property type="project" value="TreeGrafter"/>
</dbReference>
<dbReference type="STRING" id="1385369.N825_29690"/>
<comment type="caution">
    <text evidence="3">The sequence shown here is derived from an EMBL/GenBank/DDBJ whole genome shotgun (WGS) entry which is preliminary data.</text>
</comment>